<feature type="compositionally biased region" description="Low complexity" evidence="1">
    <location>
        <begin position="1073"/>
        <end position="1085"/>
    </location>
</feature>
<dbReference type="HOGENOM" id="CLU_005744_0_0_1"/>
<evidence type="ECO:0000313" key="2">
    <source>
        <dbReference type="EMBL" id="KIM85101.1"/>
    </source>
</evidence>
<evidence type="ECO:0000313" key="3">
    <source>
        <dbReference type="Proteomes" id="UP000054166"/>
    </source>
</evidence>
<dbReference type="EMBL" id="KN832986">
    <property type="protein sequence ID" value="KIM85101.1"/>
    <property type="molecule type" value="Genomic_DNA"/>
</dbReference>
<feature type="region of interest" description="Disordered" evidence="1">
    <location>
        <begin position="1115"/>
        <end position="1167"/>
    </location>
</feature>
<evidence type="ECO:0000256" key="1">
    <source>
        <dbReference type="SAM" id="MobiDB-lite"/>
    </source>
</evidence>
<feature type="region of interest" description="Disordered" evidence="1">
    <location>
        <begin position="894"/>
        <end position="935"/>
    </location>
</feature>
<feature type="compositionally biased region" description="Basic and acidic residues" evidence="1">
    <location>
        <begin position="781"/>
        <end position="791"/>
    </location>
</feature>
<dbReference type="AlphaFoldDB" id="A0A0C3G3G9"/>
<sequence>MVKKRMPATMAMQARPEPMNAMPFHSKVKVSLTLSDPTFVAGNVISGKMEMECKADAGLGIGIMMVELFGIQELTSRDHSATSIFLHSRRLFQGPGLPPSNAVQPHPIPGELPLPQHYHQARRGHTTFLFRVPTPITSPSTIDFGNGLACVRYEVKCTVGVAWRGERILVTDEKSVDVVEGYEENDFSRIEPEGIVVGENGKIWIQGRVVGGIVVAGESACVELQVKNHSSKRTTGLQISLTRSLHLGNVPASDKASLQITDTLTTVAFRGPDYIVKPGTEGVASLVFDVPRNARSVKGGPRDGDGQQGTVTDCLFEVRCTLGIKIGLPFGSKDILLDIPVTITHPLAIPHLPVTPERFTSPNPYGSPDHTSPPLATPPHPYLDRAPSPYAYPAPSVSPPLQPQYSDYTGQEPIWLPNPHPRVLNPCQYFSPPLVGQEYFFPPPPQPYYEPHPRPSSTEPHASQALHELSSVMPDGMDQHYQRQHSMLPLDAVPERSVTPEEGKGERASRISNNLRLSSRHRSVSPQSHRFPLPAANAVLVPGTVTRNLPLPPPSQGPLHLNLANLPAFQPREEGVVHSPRPIPSPKHSFTIDLITHNTIPKSERVEELERIAEAEYHKKYLSDDLPEPARISIDKTLPSPPISPNRASSLSPPAGINRPTVDAVFETNARQASLAPVDEAPPTPMLTAVTPVRLPRTGVVLGATSGLDALERRLLAEVGTRKVDKDDRRADVRTVMPIAIPSPAVEPLNDSAISSLTLADHEHDHDHDSDEGTHQPGKHSHSEDDRDIAARRRKATRGEGSGQGKEKAKDGERRSGKKKEKVKDSEAHRRRRSAKGRVAAWLGGIDPETPPPMDASPLLLPSVAASAPGDDVKAVATDLREEAWKDSAAAVAMTNDTAEPNASSAPNPRSSGFVPIGTLKKDEGQRRSGVNERVRDYQATDLAVKDVALPSALPFMREPQSSKIDRLGSPPSDAPSIFGKKPMQPRKSSTKETERINSKDPPHLPACLPTPGPEAKYNIRSARRGRGGRVAAVASIWASQIGDNVTPAVHKAHNEIQTKPTAKPVKAPPNVSPAGPASAPLDPLPADLTARRARLIKSRSVPAAISSSHATPMLSTTASLARSTPLPDRRKTPIKLPPTVSESLPDISQPAPRSTTVPHSTGGDLAFGQARLRDLIKKYQGQATS</sequence>
<keyword evidence="3" id="KW-1185">Reference proteome</keyword>
<feature type="compositionally biased region" description="Basic and acidic residues" evidence="1">
    <location>
        <begin position="990"/>
        <end position="1003"/>
    </location>
</feature>
<dbReference type="InterPro" id="IPR014752">
    <property type="entry name" value="Arrestin-like_C"/>
</dbReference>
<accession>A0A0C3G3G9</accession>
<feature type="compositionally biased region" description="Basic and acidic residues" evidence="1">
    <location>
        <begin position="498"/>
        <end position="509"/>
    </location>
</feature>
<feature type="region of interest" description="Disordered" evidence="1">
    <location>
        <begin position="358"/>
        <end position="405"/>
    </location>
</feature>
<feature type="compositionally biased region" description="Basic and acidic residues" evidence="1">
    <location>
        <begin position="805"/>
        <end position="815"/>
    </location>
</feature>
<name>A0A0C3G3G9_PILCF</name>
<dbReference type="InParanoid" id="A0A0C3G3G9"/>
<feature type="region of interest" description="Disordered" evidence="1">
    <location>
        <begin position="1052"/>
        <end position="1085"/>
    </location>
</feature>
<dbReference type="Gene3D" id="2.60.40.640">
    <property type="match status" value="2"/>
</dbReference>
<protein>
    <recommendedName>
        <fullName evidence="4">Arrestin C-terminal-like domain-containing protein</fullName>
    </recommendedName>
</protein>
<dbReference type="STRING" id="765440.A0A0C3G3G9"/>
<dbReference type="Proteomes" id="UP000054166">
    <property type="component" value="Unassembled WGS sequence"/>
</dbReference>
<feature type="region of interest" description="Disordered" evidence="1">
    <location>
        <begin position="632"/>
        <end position="660"/>
    </location>
</feature>
<feature type="compositionally biased region" description="Basic and acidic residues" evidence="1">
    <location>
        <begin position="920"/>
        <end position="935"/>
    </location>
</feature>
<evidence type="ECO:0008006" key="4">
    <source>
        <dbReference type="Google" id="ProtNLM"/>
    </source>
</evidence>
<feature type="region of interest" description="Disordered" evidence="1">
    <location>
        <begin position="488"/>
        <end position="511"/>
    </location>
</feature>
<feature type="compositionally biased region" description="Basic and acidic residues" evidence="1">
    <location>
        <begin position="762"/>
        <end position="774"/>
    </location>
</feature>
<feature type="region of interest" description="Disordered" evidence="1">
    <location>
        <begin position="957"/>
        <end position="1016"/>
    </location>
</feature>
<feature type="compositionally biased region" description="Pro residues" evidence="1">
    <location>
        <begin position="390"/>
        <end position="402"/>
    </location>
</feature>
<organism evidence="2 3">
    <name type="scientific">Piloderma croceum (strain F 1598)</name>
    <dbReference type="NCBI Taxonomy" id="765440"/>
    <lineage>
        <taxon>Eukaryota</taxon>
        <taxon>Fungi</taxon>
        <taxon>Dikarya</taxon>
        <taxon>Basidiomycota</taxon>
        <taxon>Agaricomycotina</taxon>
        <taxon>Agaricomycetes</taxon>
        <taxon>Agaricomycetidae</taxon>
        <taxon>Atheliales</taxon>
        <taxon>Atheliaceae</taxon>
        <taxon>Piloderma</taxon>
    </lineage>
</organism>
<feature type="region of interest" description="Disordered" evidence="1">
    <location>
        <begin position="442"/>
        <end position="463"/>
    </location>
</feature>
<dbReference type="OrthoDB" id="298939at2759"/>
<proteinExistence type="predicted"/>
<feature type="compositionally biased region" description="Low complexity" evidence="1">
    <location>
        <begin position="901"/>
        <end position="912"/>
    </location>
</feature>
<feature type="region of interest" description="Disordered" evidence="1">
    <location>
        <begin position="762"/>
        <end position="865"/>
    </location>
</feature>
<reference evidence="3" key="2">
    <citation type="submission" date="2015-01" db="EMBL/GenBank/DDBJ databases">
        <title>Evolutionary Origins and Diversification of the Mycorrhizal Mutualists.</title>
        <authorList>
            <consortium name="DOE Joint Genome Institute"/>
            <consortium name="Mycorrhizal Genomics Consortium"/>
            <person name="Kohler A."/>
            <person name="Kuo A."/>
            <person name="Nagy L.G."/>
            <person name="Floudas D."/>
            <person name="Copeland A."/>
            <person name="Barry K.W."/>
            <person name="Cichocki N."/>
            <person name="Veneault-Fourrey C."/>
            <person name="LaButti K."/>
            <person name="Lindquist E.A."/>
            <person name="Lipzen A."/>
            <person name="Lundell T."/>
            <person name="Morin E."/>
            <person name="Murat C."/>
            <person name="Riley R."/>
            <person name="Ohm R."/>
            <person name="Sun H."/>
            <person name="Tunlid A."/>
            <person name="Henrissat B."/>
            <person name="Grigoriev I.V."/>
            <person name="Hibbett D.S."/>
            <person name="Martin F."/>
        </authorList>
    </citation>
    <scope>NUCLEOTIDE SEQUENCE [LARGE SCALE GENOMIC DNA]</scope>
    <source>
        <strain evidence="3">F 1598</strain>
    </source>
</reference>
<gene>
    <name evidence="2" type="ORF">PILCRDRAFT_817957</name>
</gene>
<reference evidence="2 3" key="1">
    <citation type="submission" date="2014-04" db="EMBL/GenBank/DDBJ databases">
        <authorList>
            <consortium name="DOE Joint Genome Institute"/>
            <person name="Kuo A."/>
            <person name="Tarkka M."/>
            <person name="Buscot F."/>
            <person name="Kohler A."/>
            <person name="Nagy L.G."/>
            <person name="Floudas D."/>
            <person name="Copeland A."/>
            <person name="Barry K.W."/>
            <person name="Cichocki N."/>
            <person name="Veneault-Fourrey C."/>
            <person name="LaButti K."/>
            <person name="Lindquist E.A."/>
            <person name="Lipzen A."/>
            <person name="Lundell T."/>
            <person name="Morin E."/>
            <person name="Murat C."/>
            <person name="Sun H."/>
            <person name="Tunlid A."/>
            <person name="Henrissat B."/>
            <person name="Grigoriev I.V."/>
            <person name="Hibbett D.S."/>
            <person name="Martin F."/>
            <person name="Nordberg H.P."/>
            <person name="Cantor M.N."/>
            <person name="Hua S.X."/>
        </authorList>
    </citation>
    <scope>NUCLEOTIDE SEQUENCE [LARGE SCALE GENOMIC DNA]</scope>
    <source>
        <strain evidence="2 3">F 1598</strain>
    </source>
</reference>